<gene>
    <name evidence="2" type="ORF">QE152_g3852</name>
</gene>
<organism evidence="2 3">
    <name type="scientific">Popillia japonica</name>
    <name type="common">Japanese beetle</name>
    <dbReference type="NCBI Taxonomy" id="7064"/>
    <lineage>
        <taxon>Eukaryota</taxon>
        <taxon>Metazoa</taxon>
        <taxon>Ecdysozoa</taxon>
        <taxon>Arthropoda</taxon>
        <taxon>Hexapoda</taxon>
        <taxon>Insecta</taxon>
        <taxon>Pterygota</taxon>
        <taxon>Neoptera</taxon>
        <taxon>Endopterygota</taxon>
        <taxon>Coleoptera</taxon>
        <taxon>Polyphaga</taxon>
        <taxon>Scarabaeiformia</taxon>
        <taxon>Scarabaeidae</taxon>
        <taxon>Rutelinae</taxon>
        <taxon>Popillia</taxon>
    </lineage>
</organism>
<accession>A0AAW1N2T0</accession>
<proteinExistence type="predicted"/>
<dbReference type="Gene3D" id="3.30.420.10">
    <property type="entry name" value="Ribonuclease H-like superfamily/Ribonuclease H"/>
    <property type="match status" value="1"/>
</dbReference>
<sequence length="132" mass="15030">MKDTNSTKWSEGLKIVQFQKNRCFHSGIGRSPYEAMYGVKCRDGLNNLPISAEIIKTIRTEEELETLLSSSNDTEEKMVEYSDPTNNYVPDENFTSTENEMTVEERSGLIENATLIIHSDNTETPALFEELQ</sequence>
<dbReference type="EMBL" id="JASPKY010000017">
    <property type="protein sequence ID" value="KAK9752859.1"/>
    <property type="molecule type" value="Genomic_DNA"/>
</dbReference>
<evidence type="ECO:0000313" key="3">
    <source>
        <dbReference type="Proteomes" id="UP001458880"/>
    </source>
</evidence>
<evidence type="ECO:0000313" key="2">
    <source>
        <dbReference type="EMBL" id="KAK9752859.1"/>
    </source>
</evidence>
<dbReference type="InterPro" id="IPR036397">
    <property type="entry name" value="RNaseH_sf"/>
</dbReference>
<keyword evidence="3" id="KW-1185">Reference proteome</keyword>
<dbReference type="AlphaFoldDB" id="A0AAW1N2T0"/>
<comment type="caution">
    <text evidence="2">The sequence shown here is derived from an EMBL/GenBank/DDBJ whole genome shotgun (WGS) entry which is preliminary data.</text>
</comment>
<dbReference type="GO" id="GO:0003676">
    <property type="term" value="F:nucleic acid binding"/>
    <property type="evidence" value="ECO:0007669"/>
    <property type="project" value="InterPro"/>
</dbReference>
<evidence type="ECO:0000256" key="1">
    <source>
        <dbReference type="SAM" id="MobiDB-lite"/>
    </source>
</evidence>
<reference evidence="2 3" key="1">
    <citation type="journal article" date="2024" name="BMC Genomics">
        <title>De novo assembly and annotation of Popillia japonica's genome with initial clues to its potential as an invasive pest.</title>
        <authorList>
            <person name="Cucini C."/>
            <person name="Boschi S."/>
            <person name="Funari R."/>
            <person name="Cardaioli E."/>
            <person name="Iannotti N."/>
            <person name="Marturano G."/>
            <person name="Paoli F."/>
            <person name="Bruttini M."/>
            <person name="Carapelli A."/>
            <person name="Frati F."/>
            <person name="Nardi F."/>
        </authorList>
    </citation>
    <scope>NUCLEOTIDE SEQUENCE [LARGE SCALE GENOMIC DNA]</scope>
    <source>
        <strain evidence="2">DMR45628</strain>
    </source>
</reference>
<name>A0AAW1N2T0_POPJA</name>
<feature type="compositionally biased region" description="Polar residues" evidence="1">
    <location>
        <begin position="83"/>
        <end position="96"/>
    </location>
</feature>
<protein>
    <submittedName>
        <fullName evidence="2">Uncharacterized protein</fullName>
    </submittedName>
</protein>
<dbReference type="Proteomes" id="UP001458880">
    <property type="component" value="Unassembled WGS sequence"/>
</dbReference>
<feature type="region of interest" description="Disordered" evidence="1">
    <location>
        <begin position="68"/>
        <end position="96"/>
    </location>
</feature>